<name>A0A7D6CQ18_9EURY</name>
<evidence type="ECO:0000259" key="1">
    <source>
        <dbReference type="Pfam" id="PF12802"/>
    </source>
</evidence>
<dbReference type="SUPFAM" id="SSF81301">
    <property type="entry name" value="Nucleotidyltransferase"/>
    <property type="match status" value="1"/>
</dbReference>
<dbReference type="KEGG" id="nay:HYG81_14725"/>
<dbReference type="Gene3D" id="3.30.460.10">
    <property type="entry name" value="Beta Polymerase, domain 2"/>
    <property type="match status" value="1"/>
</dbReference>
<dbReference type="RefSeq" id="WP_180840519.1">
    <property type="nucleotide sequence ID" value="NZ_CP059154.1"/>
</dbReference>
<organism evidence="3 4">
    <name type="scientific">Natrinema zhouii</name>
    <dbReference type="NCBI Taxonomy" id="1710539"/>
    <lineage>
        <taxon>Archaea</taxon>
        <taxon>Methanobacteriati</taxon>
        <taxon>Methanobacteriota</taxon>
        <taxon>Stenosarchaea group</taxon>
        <taxon>Halobacteria</taxon>
        <taxon>Halobacteriales</taxon>
        <taxon>Natrialbaceae</taxon>
        <taxon>Natrinema</taxon>
    </lineage>
</organism>
<dbReference type="InterPro" id="IPR043519">
    <property type="entry name" value="NT_sf"/>
</dbReference>
<evidence type="ECO:0000313" key="4">
    <source>
        <dbReference type="Proteomes" id="UP000510869"/>
    </source>
</evidence>
<gene>
    <name evidence="3" type="ORF">HYG81_14725</name>
</gene>
<dbReference type="Gene3D" id="1.10.10.10">
    <property type="entry name" value="Winged helix-like DNA-binding domain superfamily/Winged helix DNA-binding domain"/>
    <property type="match status" value="1"/>
</dbReference>
<dbReference type="GeneID" id="56144484"/>
<dbReference type="GO" id="GO:0003700">
    <property type="term" value="F:DNA-binding transcription factor activity"/>
    <property type="evidence" value="ECO:0007669"/>
    <property type="project" value="InterPro"/>
</dbReference>
<dbReference type="SUPFAM" id="SSF46785">
    <property type="entry name" value="Winged helix' DNA-binding domain"/>
    <property type="match status" value="1"/>
</dbReference>
<dbReference type="CDD" id="cd00090">
    <property type="entry name" value="HTH_ARSR"/>
    <property type="match status" value="1"/>
</dbReference>
<feature type="domain" description="Polymerase beta nucleotidyltransferase" evidence="2">
    <location>
        <begin position="116"/>
        <end position="210"/>
    </location>
</feature>
<dbReference type="Pfam" id="PF18765">
    <property type="entry name" value="Polbeta"/>
    <property type="match status" value="1"/>
</dbReference>
<dbReference type="InterPro" id="IPR036388">
    <property type="entry name" value="WH-like_DNA-bd_sf"/>
</dbReference>
<protein>
    <submittedName>
        <fullName evidence="3">MarR family transcriptional regulator</fullName>
    </submittedName>
</protein>
<dbReference type="InterPro" id="IPR000835">
    <property type="entry name" value="HTH_MarR-typ"/>
</dbReference>
<dbReference type="EMBL" id="CP059154">
    <property type="protein sequence ID" value="QLK25330.1"/>
    <property type="molecule type" value="Genomic_DNA"/>
</dbReference>
<sequence>MKMEPNGPTITLDLPVRDERLFGSETIDDVLLFLSRHPDDAFSITDLANAVGYSRPSVTKAVDVLSSTELVVTERDGARRMVCINRDRLHVPDDAYFQIPQSEFHAPVKAAAETVVDELESVIAVVLYGSVARGDADRRSDIDLWVLVLDDRMENQRRANRVRQRLENEAFDGSRYEYEIDVEALGAVPNYRTELRDVLSDGIAVYETDEFETVRNMVLQGTGESDA</sequence>
<dbReference type="InterPro" id="IPR041633">
    <property type="entry name" value="Polbeta"/>
</dbReference>
<dbReference type="InterPro" id="IPR036390">
    <property type="entry name" value="WH_DNA-bd_sf"/>
</dbReference>
<dbReference type="CDD" id="cd05403">
    <property type="entry name" value="NT_KNTase_like"/>
    <property type="match status" value="1"/>
</dbReference>
<proteinExistence type="predicted"/>
<evidence type="ECO:0000313" key="3">
    <source>
        <dbReference type="EMBL" id="QLK25330.1"/>
    </source>
</evidence>
<evidence type="ECO:0000259" key="2">
    <source>
        <dbReference type="Pfam" id="PF18765"/>
    </source>
</evidence>
<reference evidence="3 4" key="1">
    <citation type="submission" date="2020-07" db="EMBL/GenBank/DDBJ databases">
        <title>Natrinema (YPL30) sp. nov. and Haloterrigena xxxxxx (YPL8) sp. nov., isolated from a salt mine.</title>
        <authorList>
            <person name="Cui H."/>
        </authorList>
    </citation>
    <scope>NUCLEOTIDE SEQUENCE [LARGE SCALE GENOMIC DNA]</scope>
    <source>
        <strain evidence="3 4">YPL13</strain>
    </source>
</reference>
<dbReference type="Proteomes" id="UP000510869">
    <property type="component" value="Chromosome"/>
</dbReference>
<dbReference type="Pfam" id="PF12802">
    <property type="entry name" value="MarR_2"/>
    <property type="match status" value="1"/>
</dbReference>
<dbReference type="InterPro" id="IPR011991">
    <property type="entry name" value="ArsR-like_HTH"/>
</dbReference>
<keyword evidence="4" id="KW-1185">Reference proteome</keyword>
<dbReference type="AlphaFoldDB" id="A0A7D6CQ18"/>
<feature type="domain" description="HTH marR-type" evidence="1">
    <location>
        <begin position="29"/>
        <end position="78"/>
    </location>
</feature>
<accession>A0A7D6CQ18</accession>